<dbReference type="InterPro" id="IPR029026">
    <property type="entry name" value="tRNA_m1G_MTases_N"/>
</dbReference>
<evidence type="ECO:0000256" key="9">
    <source>
        <dbReference type="ARBA" id="ARBA00047944"/>
    </source>
</evidence>
<dbReference type="Proteomes" id="UP000190896">
    <property type="component" value="Unassembled WGS sequence"/>
</dbReference>
<comment type="caution">
    <text evidence="12">The sequence shown here is derived from an EMBL/GenBank/DDBJ whole genome shotgun (WGS) entry which is preliminary data.</text>
</comment>
<keyword evidence="4 10" id="KW-0698">rRNA processing</keyword>
<evidence type="ECO:0000259" key="11">
    <source>
        <dbReference type="Pfam" id="PF04452"/>
    </source>
</evidence>
<evidence type="ECO:0000256" key="5">
    <source>
        <dbReference type="ARBA" id="ARBA00022603"/>
    </source>
</evidence>
<evidence type="ECO:0000256" key="1">
    <source>
        <dbReference type="ARBA" id="ARBA00004496"/>
    </source>
</evidence>
<dbReference type="PANTHER" id="PTHR30027:SF3">
    <property type="entry name" value="16S RRNA (URACIL(1498)-N(3))-METHYLTRANSFERASE"/>
    <property type="match status" value="1"/>
</dbReference>
<reference evidence="12 13" key="1">
    <citation type="submission" date="2016-11" db="EMBL/GenBank/DDBJ databases">
        <title>Mixed transmission modes and dynamic genome evolution in an obligate animal-bacterial symbiosis.</title>
        <authorList>
            <person name="Russell S.L."/>
            <person name="Corbett-Detig R.B."/>
            <person name="Cavanaugh C.M."/>
        </authorList>
    </citation>
    <scope>NUCLEOTIDE SEQUENCE [LARGE SCALE GENOMIC DNA]</scope>
    <source>
        <strain evidence="12">Se-Cadez</strain>
    </source>
</reference>
<dbReference type="NCBIfam" id="TIGR00046">
    <property type="entry name" value="RsmE family RNA methyltransferase"/>
    <property type="match status" value="1"/>
</dbReference>
<dbReference type="EMBL" id="MPRJ01000054">
    <property type="protein sequence ID" value="OOZ36135.1"/>
    <property type="molecule type" value="Genomic_DNA"/>
</dbReference>
<dbReference type="RefSeq" id="WP_078487652.1">
    <property type="nucleotide sequence ID" value="NZ_MPRJ01000054.1"/>
</dbReference>
<evidence type="ECO:0000256" key="3">
    <source>
        <dbReference type="ARBA" id="ARBA00022490"/>
    </source>
</evidence>
<keyword evidence="7 10" id="KW-0949">S-adenosyl-L-methionine</keyword>
<keyword evidence="5 10" id="KW-0489">Methyltransferase</keyword>
<evidence type="ECO:0000256" key="10">
    <source>
        <dbReference type="PIRNR" id="PIRNR015601"/>
    </source>
</evidence>
<dbReference type="EC" id="2.1.1.193" evidence="10"/>
<dbReference type="GO" id="GO:0005737">
    <property type="term" value="C:cytoplasm"/>
    <property type="evidence" value="ECO:0007669"/>
    <property type="project" value="UniProtKB-SubCell"/>
</dbReference>
<organism evidence="12 13">
    <name type="scientific">Solemya velesiana gill symbiont</name>
    <dbReference type="NCBI Taxonomy" id="1918948"/>
    <lineage>
        <taxon>Bacteria</taxon>
        <taxon>Pseudomonadati</taxon>
        <taxon>Pseudomonadota</taxon>
        <taxon>Gammaproteobacteria</taxon>
        <taxon>sulfur-oxidizing symbionts</taxon>
    </lineage>
</organism>
<dbReference type="PANTHER" id="PTHR30027">
    <property type="entry name" value="RIBOSOMAL RNA SMALL SUBUNIT METHYLTRANSFERASE E"/>
    <property type="match status" value="1"/>
</dbReference>
<evidence type="ECO:0000256" key="4">
    <source>
        <dbReference type="ARBA" id="ARBA00022552"/>
    </source>
</evidence>
<comment type="subcellular location">
    <subcellularLocation>
        <location evidence="1 10">Cytoplasm</location>
    </subcellularLocation>
</comment>
<proteinExistence type="inferred from homology"/>
<dbReference type="InterPro" id="IPR006700">
    <property type="entry name" value="RsmE"/>
</dbReference>
<comment type="catalytic activity">
    <reaction evidence="9 10">
        <text>uridine(1498) in 16S rRNA + S-adenosyl-L-methionine = N(3)-methyluridine(1498) in 16S rRNA + S-adenosyl-L-homocysteine + H(+)</text>
        <dbReference type="Rhea" id="RHEA:42920"/>
        <dbReference type="Rhea" id="RHEA-COMP:10283"/>
        <dbReference type="Rhea" id="RHEA-COMP:10284"/>
        <dbReference type="ChEBI" id="CHEBI:15378"/>
        <dbReference type="ChEBI" id="CHEBI:57856"/>
        <dbReference type="ChEBI" id="CHEBI:59789"/>
        <dbReference type="ChEBI" id="CHEBI:65315"/>
        <dbReference type="ChEBI" id="CHEBI:74502"/>
        <dbReference type="EC" id="2.1.1.193"/>
    </reaction>
</comment>
<keyword evidence="13" id="KW-1185">Reference proteome</keyword>
<dbReference type="PIRSF" id="PIRSF015601">
    <property type="entry name" value="MTase_slr0722"/>
    <property type="match status" value="1"/>
</dbReference>
<keyword evidence="3 10" id="KW-0963">Cytoplasm</keyword>
<comment type="similarity">
    <text evidence="2 10">Belongs to the RNA methyltransferase RsmE family.</text>
</comment>
<feature type="domain" description="Ribosomal RNA small subunit methyltransferase E methyltransferase" evidence="11">
    <location>
        <begin position="72"/>
        <end position="235"/>
    </location>
</feature>
<accession>A0A1T2KTF8</accession>
<dbReference type="CDD" id="cd18084">
    <property type="entry name" value="RsmE-like"/>
    <property type="match status" value="1"/>
</dbReference>
<evidence type="ECO:0000256" key="2">
    <source>
        <dbReference type="ARBA" id="ARBA00005528"/>
    </source>
</evidence>
<dbReference type="Pfam" id="PF04452">
    <property type="entry name" value="Methyltrans_RNA"/>
    <property type="match status" value="1"/>
</dbReference>
<dbReference type="InterPro" id="IPR046886">
    <property type="entry name" value="RsmE_MTase_dom"/>
</dbReference>
<evidence type="ECO:0000313" key="13">
    <source>
        <dbReference type="Proteomes" id="UP000190896"/>
    </source>
</evidence>
<dbReference type="Gene3D" id="3.40.1280.10">
    <property type="match status" value="1"/>
</dbReference>
<dbReference type="SUPFAM" id="SSF75217">
    <property type="entry name" value="alpha/beta knot"/>
    <property type="match status" value="1"/>
</dbReference>
<sequence>MNLVLLFDSDFVETGLVRLDGRRLAHIREVHCSQEGESVKVGLLNGQMGVGVIESLSGEQITLRVDLDIPPPSPLPLTLLMALPRPKMLKRCLSMVAELGVKELYLVNSVRVEKSFWQSPWLNDEQIRERLLLGLEQAKDTVLPNVHLRKRFKPFVEDELPGLLKGKQGVLAHPGTETLESRSITTPISEPTLLCVGPEGGFIPYEVDKLSEAGCRPVDFGRRIFRVETALPLLVGRLFH</sequence>
<dbReference type="GO" id="GO:0070475">
    <property type="term" value="P:rRNA base methylation"/>
    <property type="evidence" value="ECO:0007669"/>
    <property type="project" value="TreeGrafter"/>
</dbReference>
<evidence type="ECO:0000256" key="6">
    <source>
        <dbReference type="ARBA" id="ARBA00022679"/>
    </source>
</evidence>
<dbReference type="OrthoDB" id="9815641at2"/>
<dbReference type="AlphaFoldDB" id="A0A1T2KTF8"/>
<keyword evidence="6 10" id="KW-0808">Transferase</keyword>
<evidence type="ECO:0000256" key="7">
    <source>
        <dbReference type="ARBA" id="ARBA00022691"/>
    </source>
</evidence>
<protein>
    <recommendedName>
        <fullName evidence="10">Ribosomal RNA small subunit methyltransferase E</fullName>
        <ecNumber evidence="10">2.1.1.193</ecNumber>
    </recommendedName>
</protein>
<dbReference type="GO" id="GO:0070042">
    <property type="term" value="F:rRNA (uridine-N3-)-methyltransferase activity"/>
    <property type="evidence" value="ECO:0007669"/>
    <property type="project" value="TreeGrafter"/>
</dbReference>
<gene>
    <name evidence="12" type="ORF">BOW51_08810</name>
</gene>
<evidence type="ECO:0000313" key="12">
    <source>
        <dbReference type="EMBL" id="OOZ36135.1"/>
    </source>
</evidence>
<dbReference type="InterPro" id="IPR029028">
    <property type="entry name" value="Alpha/beta_knot_MTases"/>
</dbReference>
<evidence type="ECO:0000256" key="8">
    <source>
        <dbReference type="ARBA" id="ARBA00025699"/>
    </source>
</evidence>
<dbReference type="NCBIfam" id="NF008700">
    <property type="entry name" value="PRK11713.5-4"/>
    <property type="match status" value="1"/>
</dbReference>
<comment type="function">
    <text evidence="8 10">Specifically methylates the N3 position of the uracil ring of uridine 1498 (m3U1498) in 16S rRNA. Acts on the fully assembled 30S ribosomal subunit.</text>
</comment>
<name>A0A1T2KTF8_9GAMM</name>